<organism evidence="1 2">
    <name type="scientific">Chitinophaga flava</name>
    <dbReference type="NCBI Taxonomy" id="2259036"/>
    <lineage>
        <taxon>Bacteria</taxon>
        <taxon>Pseudomonadati</taxon>
        <taxon>Bacteroidota</taxon>
        <taxon>Chitinophagia</taxon>
        <taxon>Chitinophagales</taxon>
        <taxon>Chitinophagaceae</taxon>
        <taxon>Chitinophaga</taxon>
    </lineage>
</organism>
<gene>
    <name evidence="1" type="ORF">DF182_05480</name>
</gene>
<accession>A0A365Y0A7</accession>
<evidence type="ECO:0000313" key="2">
    <source>
        <dbReference type="Proteomes" id="UP000253410"/>
    </source>
</evidence>
<name>A0A365Y0A7_9BACT</name>
<sequence length="676" mass="71219">MVGCRKELQQAITTPESDARIEEITDAGVLNSRLALSNQSLEFAGPNGMVRQAMATMAKTATAPDCQSGCTRTISGNVNATLEVGSGEVVCVESGAVFNGGINMKGGALRICGTVNLQWISGNKGEIMITAGGKFSANDLSIQNGVKVTNYSNNFSLNSELSINGEFVNYGIITLNGINVNGQGAFTNGGEITVNNNVNVNHFFLNEGLLKIQKELSFNGNSTNTNNCRVIVGGNINSNSRVNNNGYMQSGNTLYINGKGAIYMTGGAYLKVKELFVNDGIYGGDNAYARVDVSGKITVNGSGVLDGKLDINDPAGISIMNGRKGPEVTVNGDKYIAATECNPGAGKNTYCSNSASFTLIANVAAPVVGGNKLSATDVRFRNGYAYVSYHQNGEAYAGALEVFNVSNPVRPSIVQLVTFKDAEFNGLGLDDSRLFAVGQRNPDKSKYKENNTRGAIIEKIPFSGDMLAGQNTFAEAPLPSFSGNSVLPANGSLWVVSGATGGGLFSLDYNSLSILTSQPDEKAKYLATNGNQNAFLTVAETEVHLKVFSNGGGMKDYKLDLQVTPLDGKNVVVMDDEYAYITLSKYGVAKVKLSDGSIVARYQHKGKGLTNGATIDPCFVYLANGADGLVVLQKKDLSLVGTVALPASSNLVAINNDMIFVASGTAGLQIIQVKKN</sequence>
<dbReference type="Proteomes" id="UP000253410">
    <property type="component" value="Unassembled WGS sequence"/>
</dbReference>
<protein>
    <submittedName>
        <fullName evidence="1">Uncharacterized protein</fullName>
    </submittedName>
</protein>
<dbReference type="AlphaFoldDB" id="A0A365Y0A7"/>
<reference evidence="1 2" key="1">
    <citation type="submission" date="2018-05" db="EMBL/GenBank/DDBJ databases">
        <title>Chitinophaga sp. K3CV102501T nov., isolated from isolated from a monsoon evergreen broad-leaved forest soil.</title>
        <authorList>
            <person name="Lv Y."/>
        </authorList>
    </citation>
    <scope>NUCLEOTIDE SEQUENCE [LARGE SCALE GENOMIC DNA]</scope>
    <source>
        <strain evidence="1 2">GDMCC 1.1325</strain>
    </source>
</reference>
<dbReference type="EMBL" id="QFFJ01000001">
    <property type="protein sequence ID" value="RBL92046.1"/>
    <property type="molecule type" value="Genomic_DNA"/>
</dbReference>
<evidence type="ECO:0000313" key="1">
    <source>
        <dbReference type="EMBL" id="RBL92046.1"/>
    </source>
</evidence>
<proteinExistence type="predicted"/>
<comment type="caution">
    <text evidence="1">The sequence shown here is derived from an EMBL/GenBank/DDBJ whole genome shotgun (WGS) entry which is preliminary data.</text>
</comment>
<keyword evidence="2" id="KW-1185">Reference proteome</keyword>